<comment type="similarity">
    <text evidence="1">Belongs to the membrane fusion protein (MFP) (TC 8.A.1) family.</text>
</comment>
<evidence type="ECO:0000256" key="1">
    <source>
        <dbReference type="ARBA" id="ARBA00009477"/>
    </source>
</evidence>
<dbReference type="GO" id="GO:0015562">
    <property type="term" value="F:efflux transmembrane transporter activity"/>
    <property type="evidence" value="ECO:0007669"/>
    <property type="project" value="TreeGrafter"/>
</dbReference>
<evidence type="ECO:0000256" key="3">
    <source>
        <dbReference type="SAM" id="MobiDB-lite"/>
    </source>
</evidence>
<dbReference type="Gene3D" id="1.10.287.470">
    <property type="entry name" value="Helix hairpin bin"/>
    <property type="match status" value="1"/>
</dbReference>
<dbReference type="Pfam" id="PF25917">
    <property type="entry name" value="BSH_RND"/>
    <property type="match status" value="1"/>
</dbReference>
<dbReference type="eggNOG" id="COG0845">
    <property type="taxonomic scope" value="Bacteria"/>
</dbReference>
<dbReference type="NCBIfam" id="TIGR01730">
    <property type="entry name" value="RND_mfp"/>
    <property type="match status" value="1"/>
</dbReference>
<dbReference type="PANTHER" id="PTHR30469:SF33">
    <property type="entry name" value="SLR1207 PROTEIN"/>
    <property type="match status" value="1"/>
</dbReference>
<proteinExistence type="inferred from homology"/>
<evidence type="ECO:0000256" key="2">
    <source>
        <dbReference type="SAM" id="Coils"/>
    </source>
</evidence>
<accession>A9DPJ1</accession>
<comment type="caution">
    <text evidence="5">The sequence shown here is derived from an EMBL/GenBank/DDBJ whole genome shotgun (WGS) entry which is preliminary data.</text>
</comment>
<dbReference type="GO" id="GO:1990281">
    <property type="term" value="C:efflux pump complex"/>
    <property type="evidence" value="ECO:0007669"/>
    <property type="project" value="TreeGrafter"/>
</dbReference>
<dbReference type="InterPro" id="IPR006143">
    <property type="entry name" value="RND_pump_MFP"/>
</dbReference>
<feature type="compositionally biased region" description="Acidic residues" evidence="3">
    <location>
        <begin position="368"/>
        <end position="389"/>
    </location>
</feature>
<dbReference type="STRING" id="391587.KAOT1_19832"/>
<dbReference type="PANTHER" id="PTHR30469">
    <property type="entry name" value="MULTIDRUG RESISTANCE PROTEIN MDTA"/>
    <property type="match status" value="1"/>
</dbReference>
<dbReference type="SUPFAM" id="SSF111369">
    <property type="entry name" value="HlyD-like secretion proteins"/>
    <property type="match status" value="1"/>
</dbReference>
<feature type="region of interest" description="Disordered" evidence="3">
    <location>
        <begin position="362"/>
        <end position="389"/>
    </location>
</feature>
<dbReference type="EMBL" id="ABIB01000002">
    <property type="protein sequence ID" value="EDP97447.1"/>
    <property type="molecule type" value="Genomic_DNA"/>
</dbReference>
<dbReference type="HOGENOM" id="CLU_018816_14_1_10"/>
<dbReference type="AlphaFoldDB" id="A9DPJ1"/>
<dbReference type="Gene3D" id="2.40.30.170">
    <property type="match status" value="1"/>
</dbReference>
<feature type="domain" description="Multidrug resistance protein MdtA-like barrel-sandwich hybrid" evidence="4">
    <location>
        <begin position="60"/>
        <end position="199"/>
    </location>
</feature>
<protein>
    <submittedName>
        <fullName evidence="5">Methyl-accepting chemotaxis sensory transducer</fullName>
    </submittedName>
</protein>
<name>A9DPJ1_9FLAO</name>
<dbReference type="Proteomes" id="UP000002945">
    <property type="component" value="Unassembled WGS sequence"/>
</dbReference>
<keyword evidence="6" id="KW-1185">Reference proteome</keyword>
<evidence type="ECO:0000313" key="5">
    <source>
        <dbReference type="EMBL" id="EDP97447.1"/>
    </source>
</evidence>
<sequence>MKKILLILLLIVFILGAFGAASYFISSNKKSTETFETETPFRTSIVRKTVAAGTVIPEDEVEIKPQISGIIEKIHVEEGEKIKTGDLIASIKVVPNEQSLNSARNRIKNSQIVLNNAKIAYDRNKSLFDKGIISSQEFERAELSYDQAKQEVRNAQSDLQIIKKGSVGGSSANTNVRATVSGTILVIPVKEGDQVIESNNFNAGTSIATIADLSKMIFEGKVDEAEVGKLKPDSELKVSLGAIEDKEFDAQLTFVAPKGVEESGAVQFKIRADVALDDDYFIRAGYSANASIELEKKEDVLVIDEGLLRFDSRNEDKPYVEVKTGEQKFKKQFIEVGISDGKNIEILSGLEEKDEIKVWNKKAKKIDDEDNNDKENGDEDNTDEDEIND</sequence>
<reference evidence="5 6" key="1">
    <citation type="journal article" date="2011" name="J. Bacteriol.">
        <title>Genome sequence of the algicidal bacterium Kordia algicida OT-1.</title>
        <authorList>
            <person name="Lee H.S."/>
            <person name="Kang S.G."/>
            <person name="Kwon K.K."/>
            <person name="Lee J.H."/>
            <person name="Kim S.J."/>
        </authorList>
    </citation>
    <scope>NUCLEOTIDE SEQUENCE [LARGE SCALE GENOMIC DNA]</scope>
    <source>
        <strain evidence="5 6">OT-1</strain>
    </source>
</reference>
<feature type="coiled-coil region" evidence="2">
    <location>
        <begin position="100"/>
        <end position="165"/>
    </location>
</feature>
<evidence type="ECO:0000313" key="6">
    <source>
        <dbReference type="Proteomes" id="UP000002945"/>
    </source>
</evidence>
<dbReference type="Gene3D" id="2.40.50.100">
    <property type="match status" value="1"/>
</dbReference>
<keyword evidence="2" id="KW-0175">Coiled coil</keyword>
<gene>
    <name evidence="5" type="ORF">KAOT1_19832</name>
</gene>
<evidence type="ECO:0000259" key="4">
    <source>
        <dbReference type="Pfam" id="PF25917"/>
    </source>
</evidence>
<dbReference type="Gene3D" id="6.20.50.140">
    <property type="match status" value="1"/>
</dbReference>
<organism evidence="5 6">
    <name type="scientific">Kordia algicida OT-1</name>
    <dbReference type="NCBI Taxonomy" id="391587"/>
    <lineage>
        <taxon>Bacteria</taxon>
        <taxon>Pseudomonadati</taxon>
        <taxon>Bacteroidota</taxon>
        <taxon>Flavobacteriia</taxon>
        <taxon>Flavobacteriales</taxon>
        <taxon>Flavobacteriaceae</taxon>
        <taxon>Kordia</taxon>
    </lineage>
</organism>
<dbReference type="OrthoDB" id="9809068at2"/>
<dbReference type="RefSeq" id="WP_007096497.1">
    <property type="nucleotide sequence ID" value="NZ_CP142125.1"/>
</dbReference>
<dbReference type="InterPro" id="IPR058625">
    <property type="entry name" value="MdtA-like_BSH"/>
</dbReference>